<keyword evidence="2" id="KW-0812">Transmembrane</keyword>
<dbReference type="EMBL" id="CALLCH030000017">
    <property type="protein sequence ID" value="CAI4217882.1"/>
    <property type="molecule type" value="Genomic_DNA"/>
</dbReference>
<proteinExistence type="predicted"/>
<feature type="compositionally biased region" description="Acidic residues" evidence="1">
    <location>
        <begin position="93"/>
        <end position="121"/>
    </location>
</feature>
<keyword evidence="5" id="KW-1185">Reference proteome</keyword>
<name>A0A9P1H6X5_9PEZI</name>
<evidence type="ECO:0000256" key="2">
    <source>
        <dbReference type="SAM" id="Phobius"/>
    </source>
</evidence>
<gene>
    <name evidence="4" type="ORF">PPNO1_LOCUS7482</name>
</gene>
<evidence type="ECO:0000313" key="4">
    <source>
        <dbReference type="EMBL" id="CAI4217882.1"/>
    </source>
</evidence>
<accession>A0A9P1H6X5</accession>
<dbReference type="OrthoDB" id="3565477at2759"/>
<comment type="caution">
    <text evidence="4">The sequence shown here is derived from an EMBL/GenBank/DDBJ whole genome shotgun (WGS) entry which is preliminary data.</text>
</comment>
<evidence type="ECO:0000256" key="1">
    <source>
        <dbReference type="SAM" id="MobiDB-lite"/>
    </source>
</evidence>
<feature type="compositionally biased region" description="Pro residues" evidence="1">
    <location>
        <begin position="151"/>
        <end position="160"/>
    </location>
</feature>
<feature type="transmembrane region" description="Helical" evidence="2">
    <location>
        <begin position="181"/>
        <end position="205"/>
    </location>
</feature>
<keyword evidence="2" id="KW-0472">Membrane</keyword>
<keyword evidence="3" id="KW-0732">Signal</keyword>
<reference evidence="4" key="1">
    <citation type="submission" date="2022-11" db="EMBL/GenBank/DDBJ databases">
        <authorList>
            <person name="Scott C."/>
            <person name="Bruce N."/>
        </authorList>
    </citation>
    <scope>NUCLEOTIDE SEQUENCE</scope>
</reference>
<evidence type="ECO:0000256" key="3">
    <source>
        <dbReference type="SAM" id="SignalP"/>
    </source>
</evidence>
<feature type="compositionally biased region" description="Polar residues" evidence="1">
    <location>
        <begin position="170"/>
        <end position="181"/>
    </location>
</feature>
<keyword evidence="2" id="KW-1133">Transmembrane helix</keyword>
<protein>
    <submittedName>
        <fullName evidence="4">Uncharacterized protein</fullName>
    </submittedName>
</protein>
<organism evidence="4 5">
    <name type="scientific">Parascedosporium putredinis</name>
    <dbReference type="NCBI Taxonomy" id="1442378"/>
    <lineage>
        <taxon>Eukaryota</taxon>
        <taxon>Fungi</taxon>
        <taxon>Dikarya</taxon>
        <taxon>Ascomycota</taxon>
        <taxon>Pezizomycotina</taxon>
        <taxon>Sordariomycetes</taxon>
        <taxon>Hypocreomycetidae</taxon>
        <taxon>Microascales</taxon>
        <taxon>Microascaceae</taxon>
        <taxon>Parascedosporium</taxon>
    </lineage>
</organism>
<sequence>MKFSAVLFAAGALASVIPEVSEPVESGSAVVTTDAPEATDAVTEDSKWTTSTVYETNVITITDCEDTVTDCPGDATKVITETIAVSTTVCPVEETETPEEPEEPETPEETETPEEPEETDDSSPRSPSLPYTTVIPTVIVETYVEDCPAPTGLPPPPPVAFPEAALAPTARNSGPKPSSPVTAGAASMAGSIFFAAAAGIAAYAFA</sequence>
<dbReference type="AlphaFoldDB" id="A0A9P1H6X5"/>
<feature type="chain" id="PRO_5040511505" evidence="3">
    <location>
        <begin position="19"/>
        <end position="206"/>
    </location>
</feature>
<feature type="region of interest" description="Disordered" evidence="1">
    <location>
        <begin position="149"/>
        <end position="184"/>
    </location>
</feature>
<feature type="signal peptide" evidence="3">
    <location>
        <begin position="1"/>
        <end position="18"/>
    </location>
</feature>
<evidence type="ECO:0000313" key="5">
    <source>
        <dbReference type="Proteomes" id="UP000838763"/>
    </source>
</evidence>
<dbReference type="Proteomes" id="UP000838763">
    <property type="component" value="Unassembled WGS sequence"/>
</dbReference>
<feature type="region of interest" description="Disordered" evidence="1">
    <location>
        <begin position="87"/>
        <end position="132"/>
    </location>
</feature>